<accession>A0A8J4AG89</accession>
<keyword evidence="1" id="KW-0315">Glutamine amidotransferase</keyword>
<dbReference type="AlphaFoldDB" id="A0A8J4AG89"/>
<reference evidence="4" key="1">
    <citation type="journal article" date="2021" name="Int. J. Syst. Evol. Microbiol.">
        <title>Actinocatenispora comari sp. nov., an endophytic actinomycete isolated from aerial parts of Comarum salesowianum.</title>
        <authorList>
            <person name="Oyunbileg N."/>
            <person name="Iizaka Y."/>
            <person name="Hamada M."/>
            <person name="Davaapurev B.O."/>
            <person name="Fukumoto A."/>
            <person name="Tsetseg B."/>
            <person name="Kato F."/>
            <person name="Tamura T."/>
            <person name="Batkhuu J."/>
            <person name="Anzai Y."/>
        </authorList>
    </citation>
    <scope>NUCLEOTIDE SEQUENCE [LARGE SCALE GENOMIC DNA]</scope>
    <source>
        <strain evidence="4">NUM-2625</strain>
    </source>
</reference>
<dbReference type="SUPFAM" id="SSF56235">
    <property type="entry name" value="N-terminal nucleophile aminohydrolases (Ntn hydrolases)"/>
    <property type="match status" value="1"/>
</dbReference>
<proteinExistence type="predicted"/>
<evidence type="ECO:0000256" key="1">
    <source>
        <dbReference type="ARBA" id="ARBA00022962"/>
    </source>
</evidence>
<evidence type="ECO:0000313" key="3">
    <source>
        <dbReference type="EMBL" id="GIL29112.1"/>
    </source>
</evidence>
<dbReference type="RefSeq" id="WP_207126792.1">
    <property type="nucleotide sequence ID" value="NZ_BOPO01000084.1"/>
</dbReference>
<evidence type="ECO:0000259" key="2">
    <source>
        <dbReference type="PROSITE" id="PS51278"/>
    </source>
</evidence>
<name>A0A8J4AG89_9ACTN</name>
<dbReference type="PROSITE" id="PS51278">
    <property type="entry name" value="GATASE_TYPE_2"/>
    <property type="match status" value="1"/>
</dbReference>
<sequence length="242" mass="26754">MCLITFLPEGIEPDAEALVAGADCNPDGHGYAIVDGDRLLVERGLDAHELVEGFLTARRAHPAGAALFHSRLATHGVINTANCHPFRLGADRRTVMAHNGILPHDVRPKKGERRSDSRIAAERYLPRLGSLQMLSVRHEIERWMGTGNKMVLLTADPAFDSTAYLLNEQSGFWVDGAWYSNLNFVDASGPWRPERERDVWACLRCDGPVGETGLCLQCGYCQFCGGYAPSCECWDHLDTWSA</sequence>
<evidence type="ECO:0000313" key="4">
    <source>
        <dbReference type="Proteomes" id="UP000614996"/>
    </source>
</evidence>
<dbReference type="CDD" id="cd00352">
    <property type="entry name" value="Gn_AT_II"/>
    <property type="match status" value="1"/>
</dbReference>
<dbReference type="Gene3D" id="3.60.20.10">
    <property type="entry name" value="Glutamine Phosphoribosylpyrophosphate, subunit 1, domain 1"/>
    <property type="match status" value="1"/>
</dbReference>
<keyword evidence="4" id="KW-1185">Reference proteome</keyword>
<dbReference type="InterPro" id="IPR026869">
    <property type="entry name" value="EgtC-like"/>
</dbReference>
<protein>
    <recommendedName>
        <fullName evidence="2">Glutamine amidotransferase type-2 domain-containing protein</fullName>
    </recommendedName>
</protein>
<comment type="caution">
    <text evidence="3">The sequence shown here is derived from an EMBL/GenBank/DDBJ whole genome shotgun (WGS) entry which is preliminary data.</text>
</comment>
<dbReference type="EMBL" id="BOPO01000084">
    <property type="protein sequence ID" value="GIL29112.1"/>
    <property type="molecule type" value="Genomic_DNA"/>
</dbReference>
<dbReference type="Proteomes" id="UP000614996">
    <property type="component" value="Unassembled WGS sequence"/>
</dbReference>
<dbReference type="InterPro" id="IPR017932">
    <property type="entry name" value="GATase_2_dom"/>
</dbReference>
<organism evidence="3 4">
    <name type="scientific">Actinocatenispora comari</name>
    <dbReference type="NCBI Taxonomy" id="2807577"/>
    <lineage>
        <taxon>Bacteria</taxon>
        <taxon>Bacillati</taxon>
        <taxon>Actinomycetota</taxon>
        <taxon>Actinomycetes</taxon>
        <taxon>Micromonosporales</taxon>
        <taxon>Micromonosporaceae</taxon>
        <taxon>Actinocatenispora</taxon>
    </lineage>
</organism>
<feature type="domain" description="Glutamine amidotransferase type-2" evidence="2">
    <location>
        <begin position="2"/>
        <end position="242"/>
    </location>
</feature>
<dbReference type="Pfam" id="PF13230">
    <property type="entry name" value="GATase_4"/>
    <property type="match status" value="1"/>
</dbReference>
<gene>
    <name evidence="3" type="ORF">NUM_43660</name>
</gene>
<dbReference type="InterPro" id="IPR029055">
    <property type="entry name" value="Ntn_hydrolases_N"/>
</dbReference>